<protein>
    <recommendedName>
        <fullName evidence="4">3-deoxy-manno-octulosonate cytidylyltransferase</fullName>
        <ecNumber evidence="4">2.7.7.38</ecNumber>
    </recommendedName>
    <alternativeName>
        <fullName evidence="4">CMP-2-keto-3-deoxyoctulosonic acid synthase</fullName>
        <shortName evidence="4">CKS</shortName>
        <shortName evidence="4">CMP-KDO synthase</shortName>
    </alternativeName>
</protein>
<keyword evidence="1 4" id="KW-0808">Transferase</keyword>
<evidence type="ECO:0000313" key="5">
    <source>
        <dbReference type="EMBL" id="SFC81409.1"/>
    </source>
</evidence>
<name>A0A1I1M7M8_9FLAO</name>
<comment type="similarity">
    <text evidence="4">Belongs to the KdsB family.</text>
</comment>
<dbReference type="CDD" id="cd02517">
    <property type="entry name" value="CMP-KDO-Synthetase"/>
    <property type="match status" value="1"/>
</dbReference>
<proteinExistence type="inferred from homology"/>
<dbReference type="GO" id="GO:0008690">
    <property type="term" value="F:3-deoxy-manno-octulosonate cytidylyltransferase activity"/>
    <property type="evidence" value="ECO:0007669"/>
    <property type="project" value="UniProtKB-UniRule"/>
</dbReference>
<reference evidence="6" key="1">
    <citation type="submission" date="2016-10" db="EMBL/GenBank/DDBJ databases">
        <authorList>
            <person name="Varghese N."/>
            <person name="Submissions S."/>
        </authorList>
    </citation>
    <scope>NUCLEOTIDE SEQUENCE [LARGE SCALE GENOMIC DNA]</scope>
    <source>
        <strain evidence="6">DSM 24499</strain>
    </source>
</reference>
<evidence type="ECO:0000256" key="3">
    <source>
        <dbReference type="ARBA" id="ARBA00022985"/>
    </source>
</evidence>
<dbReference type="PANTHER" id="PTHR42866">
    <property type="entry name" value="3-DEOXY-MANNO-OCTULOSONATE CYTIDYLYLTRANSFERASE"/>
    <property type="match status" value="1"/>
</dbReference>
<dbReference type="SUPFAM" id="SSF53448">
    <property type="entry name" value="Nucleotide-diphospho-sugar transferases"/>
    <property type="match status" value="1"/>
</dbReference>
<dbReference type="STRING" id="1334022.SAMN04487907_10983"/>
<dbReference type="OrthoDB" id="9815559at2"/>
<dbReference type="InterPro" id="IPR029044">
    <property type="entry name" value="Nucleotide-diphossugar_trans"/>
</dbReference>
<dbReference type="InterPro" id="IPR003329">
    <property type="entry name" value="Cytidylyl_trans"/>
</dbReference>
<dbReference type="Gene3D" id="3.90.550.10">
    <property type="entry name" value="Spore Coat Polysaccharide Biosynthesis Protein SpsA, Chain A"/>
    <property type="match status" value="1"/>
</dbReference>
<organism evidence="5 6">
    <name type="scientific">Zunongwangia mangrovi</name>
    <dbReference type="NCBI Taxonomy" id="1334022"/>
    <lineage>
        <taxon>Bacteria</taxon>
        <taxon>Pseudomonadati</taxon>
        <taxon>Bacteroidota</taxon>
        <taxon>Flavobacteriia</taxon>
        <taxon>Flavobacteriales</taxon>
        <taxon>Flavobacteriaceae</taxon>
        <taxon>Zunongwangia</taxon>
    </lineage>
</organism>
<comment type="subcellular location">
    <subcellularLocation>
        <location evidence="4">Cytoplasm</location>
    </subcellularLocation>
</comment>
<keyword evidence="3 4" id="KW-0448">Lipopolysaccharide biosynthesis</keyword>
<keyword evidence="4" id="KW-0963">Cytoplasm</keyword>
<keyword evidence="2 4" id="KW-0548">Nucleotidyltransferase</keyword>
<gene>
    <name evidence="4" type="primary">kdsB</name>
    <name evidence="5" type="ORF">SAMN04487907_10983</name>
</gene>
<dbReference type="UniPathway" id="UPA00358">
    <property type="reaction ID" value="UER00476"/>
</dbReference>
<comment type="function">
    <text evidence="4">Activates KDO (a required 8-carbon sugar) for incorporation into bacterial lipopolysaccharide in Gram-negative bacteria.</text>
</comment>
<dbReference type="InterPro" id="IPR004528">
    <property type="entry name" value="KdsB"/>
</dbReference>
<dbReference type="NCBIfam" id="NF003952">
    <property type="entry name" value="PRK05450.1-5"/>
    <property type="match status" value="1"/>
</dbReference>
<comment type="catalytic activity">
    <reaction evidence="4">
        <text>3-deoxy-alpha-D-manno-oct-2-ulosonate + CTP = CMP-3-deoxy-beta-D-manno-octulosonate + diphosphate</text>
        <dbReference type="Rhea" id="RHEA:23448"/>
        <dbReference type="ChEBI" id="CHEBI:33019"/>
        <dbReference type="ChEBI" id="CHEBI:37563"/>
        <dbReference type="ChEBI" id="CHEBI:85986"/>
        <dbReference type="ChEBI" id="CHEBI:85987"/>
        <dbReference type="EC" id="2.7.7.38"/>
    </reaction>
</comment>
<dbReference type="RefSeq" id="WP_092544422.1">
    <property type="nucleotide sequence ID" value="NZ_FOKV01000009.1"/>
</dbReference>
<dbReference type="NCBIfam" id="TIGR00466">
    <property type="entry name" value="kdsB"/>
    <property type="match status" value="1"/>
</dbReference>
<dbReference type="GO" id="GO:0005829">
    <property type="term" value="C:cytosol"/>
    <property type="evidence" value="ECO:0007669"/>
    <property type="project" value="TreeGrafter"/>
</dbReference>
<sequence length="250" mass="28693">MKEKLKIVAMIPARYEASRFPGKLMQDLNGKPVIQRTYEAAKNTGLFDQVYIVTDSDQIFLAASKFGGKVIRSKKEHDCGSDRLAEAVHDMDVDIVVNVQGDEPFIDKLSLERLLNVFQDDDAASIDLASLKVAIQDSDEITNPNNVKVITDHNDYALYFSRFPVPYPRNTDIKVIYYKHIGIYAFRKQALLDFYNLPMLQLENAEKIECIRYLEYGKNIKMVETEMQTIGIDTPEDLERAKKYHQSLEN</sequence>
<dbReference type="Proteomes" id="UP000199438">
    <property type="component" value="Unassembled WGS sequence"/>
</dbReference>
<evidence type="ECO:0000256" key="1">
    <source>
        <dbReference type="ARBA" id="ARBA00022679"/>
    </source>
</evidence>
<dbReference type="NCBIfam" id="NF009905">
    <property type="entry name" value="PRK13368.1"/>
    <property type="match status" value="1"/>
</dbReference>
<dbReference type="AlphaFoldDB" id="A0A1I1M7M8"/>
<evidence type="ECO:0000313" key="6">
    <source>
        <dbReference type="Proteomes" id="UP000199438"/>
    </source>
</evidence>
<dbReference type="GO" id="GO:0009103">
    <property type="term" value="P:lipopolysaccharide biosynthetic process"/>
    <property type="evidence" value="ECO:0007669"/>
    <property type="project" value="UniProtKB-UniRule"/>
</dbReference>
<evidence type="ECO:0000256" key="2">
    <source>
        <dbReference type="ARBA" id="ARBA00022695"/>
    </source>
</evidence>
<dbReference type="GO" id="GO:0033468">
    <property type="term" value="P:CMP-keto-3-deoxy-D-manno-octulosonic acid biosynthetic process"/>
    <property type="evidence" value="ECO:0007669"/>
    <property type="project" value="UniProtKB-UniRule"/>
</dbReference>
<evidence type="ECO:0000256" key="4">
    <source>
        <dbReference type="HAMAP-Rule" id="MF_00057"/>
    </source>
</evidence>
<dbReference type="HAMAP" id="MF_00057">
    <property type="entry name" value="KdsB"/>
    <property type="match status" value="1"/>
</dbReference>
<dbReference type="EMBL" id="FOKV01000009">
    <property type="protein sequence ID" value="SFC81409.1"/>
    <property type="molecule type" value="Genomic_DNA"/>
</dbReference>
<dbReference type="PANTHER" id="PTHR42866:SF2">
    <property type="entry name" value="3-DEOXY-MANNO-OCTULOSONATE CYTIDYLYLTRANSFERASE, MITOCHONDRIAL"/>
    <property type="match status" value="1"/>
</dbReference>
<dbReference type="Pfam" id="PF02348">
    <property type="entry name" value="CTP_transf_3"/>
    <property type="match status" value="1"/>
</dbReference>
<keyword evidence="6" id="KW-1185">Reference proteome</keyword>
<dbReference type="EC" id="2.7.7.38" evidence="4"/>
<accession>A0A1I1M7M8</accession>
<comment type="pathway">
    <text evidence="4">Nucleotide-sugar biosynthesis; CMP-3-deoxy-D-manno-octulosonate biosynthesis; CMP-3-deoxy-D-manno-octulosonate from 3-deoxy-D-manno-octulosonate and CTP: step 1/1.</text>
</comment>